<comment type="cofactor">
    <cofactor evidence="1">
        <name>Mg(2+)</name>
        <dbReference type="ChEBI" id="CHEBI:18420"/>
    </cofactor>
    <text evidence="1">Binds 2 magnesium ions per subunit.</text>
</comment>
<evidence type="ECO:0000256" key="1">
    <source>
        <dbReference type="PIRSR" id="PIRSR605502-1"/>
    </source>
</evidence>
<dbReference type="Pfam" id="PF03747">
    <property type="entry name" value="ADP_ribosyl_GH"/>
    <property type="match status" value="1"/>
</dbReference>
<evidence type="ECO:0000313" key="3">
    <source>
        <dbReference type="EMBL" id="CAI2369180.1"/>
    </source>
</evidence>
<dbReference type="Gene3D" id="1.10.4080.10">
    <property type="entry name" value="ADP-ribosylation/Crystallin J1"/>
    <property type="match status" value="1"/>
</dbReference>
<dbReference type="InterPro" id="IPR050792">
    <property type="entry name" value="ADP-ribosylglycohydrolase"/>
</dbReference>
<name>A0AAD1UQQ4_EUPCR</name>
<keyword evidence="1" id="KW-0460">Magnesium</keyword>
<feature type="binding site" evidence="1">
    <location>
        <position position="347"/>
    </location>
    <ligand>
        <name>Mg(2+)</name>
        <dbReference type="ChEBI" id="CHEBI:18420"/>
        <label>1</label>
    </ligand>
</feature>
<feature type="binding site" evidence="1">
    <location>
        <position position="106"/>
    </location>
    <ligand>
        <name>Mg(2+)</name>
        <dbReference type="ChEBI" id="CHEBI:18420"/>
        <label>1</label>
    </ligand>
</feature>
<organism evidence="3 4">
    <name type="scientific">Euplotes crassus</name>
    <dbReference type="NCBI Taxonomy" id="5936"/>
    <lineage>
        <taxon>Eukaryota</taxon>
        <taxon>Sar</taxon>
        <taxon>Alveolata</taxon>
        <taxon>Ciliophora</taxon>
        <taxon>Intramacronucleata</taxon>
        <taxon>Spirotrichea</taxon>
        <taxon>Hypotrichia</taxon>
        <taxon>Euplotida</taxon>
        <taxon>Euplotidae</taxon>
        <taxon>Moneuplotes</taxon>
    </lineage>
</organism>
<feature type="binding site" evidence="1">
    <location>
        <position position="105"/>
    </location>
    <ligand>
        <name>Mg(2+)</name>
        <dbReference type="ChEBI" id="CHEBI:18420"/>
        <label>1</label>
    </ligand>
</feature>
<proteinExistence type="predicted"/>
<accession>A0AAD1UQQ4</accession>
<comment type="caution">
    <text evidence="3">The sequence shown here is derived from an EMBL/GenBank/DDBJ whole genome shotgun (WGS) entry which is preliminary data.</text>
</comment>
<evidence type="ECO:0000313" key="4">
    <source>
        <dbReference type="Proteomes" id="UP001295684"/>
    </source>
</evidence>
<evidence type="ECO:0000256" key="2">
    <source>
        <dbReference type="SAM" id="MobiDB-lite"/>
    </source>
</evidence>
<keyword evidence="1" id="KW-0479">Metal-binding</keyword>
<dbReference type="PANTHER" id="PTHR16222">
    <property type="entry name" value="ADP-RIBOSYLGLYCOHYDROLASE"/>
    <property type="match status" value="1"/>
</dbReference>
<feature type="compositionally biased region" description="Basic and acidic residues" evidence="2">
    <location>
        <begin position="29"/>
        <end position="41"/>
    </location>
</feature>
<dbReference type="InterPro" id="IPR036705">
    <property type="entry name" value="Ribosyl_crysJ1_sf"/>
</dbReference>
<protein>
    <submittedName>
        <fullName evidence="3">Uncharacterized protein</fullName>
    </submittedName>
</protein>
<dbReference type="AlphaFoldDB" id="A0AAD1UQQ4"/>
<feature type="binding site" evidence="1">
    <location>
        <position position="344"/>
    </location>
    <ligand>
        <name>Mg(2+)</name>
        <dbReference type="ChEBI" id="CHEBI:18420"/>
        <label>1</label>
    </ligand>
</feature>
<reference evidence="3" key="1">
    <citation type="submission" date="2023-07" db="EMBL/GenBank/DDBJ databases">
        <authorList>
            <consortium name="AG Swart"/>
            <person name="Singh M."/>
            <person name="Singh A."/>
            <person name="Seah K."/>
            <person name="Emmerich C."/>
        </authorList>
    </citation>
    <scope>NUCLEOTIDE SEQUENCE</scope>
    <source>
        <strain evidence="3">DP1</strain>
    </source>
</reference>
<dbReference type="GO" id="GO:0046872">
    <property type="term" value="F:metal ion binding"/>
    <property type="evidence" value="ECO:0007669"/>
    <property type="project" value="UniProtKB-KW"/>
</dbReference>
<feature type="binding site" evidence="1">
    <location>
        <position position="104"/>
    </location>
    <ligand>
        <name>Mg(2+)</name>
        <dbReference type="ChEBI" id="CHEBI:18420"/>
        <label>1</label>
    </ligand>
</feature>
<dbReference type="SUPFAM" id="SSF101478">
    <property type="entry name" value="ADP-ribosylglycohydrolase"/>
    <property type="match status" value="1"/>
</dbReference>
<gene>
    <name evidence="3" type="ORF">ECRASSUSDP1_LOCUS10478</name>
</gene>
<feature type="binding site" evidence="1">
    <location>
        <position position="346"/>
    </location>
    <ligand>
        <name>Mg(2+)</name>
        <dbReference type="ChEBI" id="CHEBI:18420"/>
        <label>1</label>
    </ligand>
</feature>
<dbReference type="EMBL" id="CAMPGE010010329">
    <property type="protein sequence ID" value="CAI2369180.1"/>
    <property type="molecule type" value="Genomic_DNA"/>
</dbReference>
<dbReference type="PANTHER" id="PTHR16222:SF35">
    <property type="entry name" value="ADP-RIBOSYLGLYCOHYDROLASE"/>
    <property type="match status" value="1"/>
</dbReference>
<dbReference type="InterPro" id="IPR005502">
    <property type="entry name" value="Ribosyl_crysJ1"/>
</dbReference>
<feature type="region of interest" description="Disordered" evidence="2">
    <location>
        <begin position="1"/>
        <end position="50"/>
    </location>
</feature>
<dbReference type="Proteomes" id="UP001295684">
    <property type="component" value="Unassembled WGS sequence"/>
</dbReference>
<sequence length="416" mass="46570">MEVTKSGHSHSHTLDPLSYPSKGSASKVQEPKPHTEEEKDSSPSIVPGESKFDRAKGSVIGALCGDAIGAVLEFCRGEITEERATEALTMPGGGVFQVGPGQITDDGELAICLLHGLVEGEGKFLEAEVANYYGRWIRSRPFDCRITIRNSLLDTISKKPYSKEIKIEAACYNQRSQSNGSLMRSTPLAVFCHNMEIPETKDSVTSFFNFKDWQKHRDCVFKAVKLDATFTHPNKTVHYVEGLYIYMITLIINGVPLGEVYQTIIDDIEESADKEYKEMIQGWVGESEKPTLDSLKENMGWIKHAFVCCMRYLRLAAQKQENNEQLDSKFYEEAMVEILMGAGDTDTNACIAGGVIGAILGFDKLPEIPKDKVLNWDYSDNHEGRERPDYLVPKDKVEKLIEDLFKIAPEDSDFTE</sequence>
<keyword evidence="4" id="KW-1185">Reference proteome</keyword>